<dbReference type="RefSeq" id="XP_067755898.1">
    <property type="nucleotide sequence ID" value="XM_067899659.1"/>
</dbReference>
<feature type="region of interest" description="Disordered" evidence="1">
    <location>
        <begin position="25"/>
        <end position="73"/>
    </location>
</feature>
<sequence>MARAPLSRHRTRLLVLCEECSAGTQVLPNAHHPPPRRYASAHSSGATHSPKRASLLSDSHRHSVSDIPEPCGRLHYPSSYEKPHHSVHNGTRGGDSRYREVACSLGARRLSPQRAGTAGAYAGRSAANDSCAADAIAFHYYSQQHPKQAQVQSVSSSHEYEVTSTPVCQQPSASAYDSSSAPVTPVNRRAPTVSPNLSRRSSNHSPVYDHGGEINAYLHNFPPALPSPAEHQGIIRDTTTSLVPLTSSLEEGSWPVELTPSQHQQCEDLVRLLAQLPAAQAHRVLLATIHQYEAQRLLQYYGGPHALCVTQNTLGFTPKTPSLSSLTSSPVKVRFERRQDDGRSALLETLQARFHDMQRADLAAQALSPFAAAANQRRRWPHAGGGQGTASGQSHAHYRIAAPPPVPPPQRPARRPQLARRHTPQNNAGKSLSPPNAHRSGAGDAGALHQRRGRVLASRAVKPRSSSLNPGGCKRNNGRALHNAEGSSKGSFTPLPLDLRQMIEPSHRHEMAGALLGEPCVLAEVEPVAHNPSSGERAFTLQDAREIAAKEDVGKTASAENLPKPLSTLNCSDGASSPTAAATIIPTTTGIGAQSAGIDRLLDMDPTLSPGANAARQVYWEQQQKDLEQRLSCSLSKLSCHENEGDWRRLGLFSDSELRSRIIHDERNTTCRYPRSTPSDHFGTLSGKTNTAGHDGASLEDSVRRSEVLSDAHSPTVNPVPPGTELKDVTAGGLTKTLSSRSLAAPLPQIPGVILYQPLGTSAEGASSPQERVARSIGMPEGFLTDITDSLASALSVPKALFGDRVGSDRLGTPAESPHTESLLFGGVDCAAAKVGVSSELNGCPQYEEGGNGVGHCTRPPQTEQLGESVGPHQFSFSSEVEESISTASSMVSETFFLTEASRGRGSGGTALTAHSAGEPVTAGSRAVNEYMNEFKLPWEV</sequence>
<dbReference type="GeneID" id="94289736"/>
<evidence type="ECO:0000256" key="1">
    <source>
        <dbReference type="SAM" id="MobiDB-lite"/>
    </source>
</evidence>
<dbReference type="EMBL" id="JAFJZO010000028">
    <property type="protein sequence ID" value="KAG5500564.1"/>
    <property type="molecule type" value="Genomic_DNA"/>
</dbReference>
<feature type="region of interest" description="Disordered" evidence="1">
    <location>
        <begin position="671"/>
        <end position="700"/>
    </location>
</feature>
<comment type="caution">
    <text evidence="2">The sequence shown here is derived from an EMBL/GenBank/DDBJ whole genome shotgun (WGS) entry which is preliminary data.</text>
</comment>
<feature type="region of interest" description="Disordered" evidence="1">
    <location>
        <begin position="163"/>
        <end position="206"/>
    </location>
</feature>
<dbReference type="KEGG" id="phet:94289736"/>
<reference evidence="2 3" key="1">
    <citation type="submission" date="2021-02" db="EMBL/GenBank/DDBJ databases">
        <title>Porcisia hertigi Genome sequencing and assembly.</title>
        <authorList>
            <person name="Almutairi H."/>
            <person name="Gatherer D."/>
        </authorList>
    </citation>
    <scope>NUCLEOTIDE SEQUENCE [LARGE SCALE GENOMIC DNA]</scope>
    <source>
        <strain evidence="2 3">C119</strain>
    </source>
</reference>
<name>A0A836HWR4_9TRYP</name>
<protein>
    <submittedName>
        <fullName evidence="2">Uncharacterized protein</fullName>
    </submittedName>
</protein>
<organism evidence="2 3">
    <name type="scientific">Porcisia hertigi</name>
    <dbReference type="NCBI Taxonomy" id="2761500"/>
    <lineage>
        <taxon>Eukaryota</taxon>
        <taxon>Discoba</taxon>
        <taxon>Euglenozoa</taxon>
        <taxon>Kinetoplastea</taxon>
        <taxon>Metakinetoplastina</taxon>
        <taxon>Trypanosomatida</taxon>
        <taxon>Trypanosomatidae</taxon>
        <taxon>Leishmaniinae</taxon>
        <taxon>Porcisia</taxon>
    </lineage>
</organism>
<feature type="compositionally biased region" description="Pro residues" evidence="1">
    <location>
        <begin position="402"/>
        <end position="411"/>
    </location>
</feature>
<dbReference type="AlphaFoldDB" id="A0A836HWR4"/>
<gene>
    <name evidence="2" type="ORF">JKF63_03658</name>
</gene>
<dbReference type="OrthoDB" id="265596at2759"/>
<accession>A0A836HWR4</accession>
<feature type="compositionally biased region" description="Low complexity" evidence="1">
    <location>
        <begin position="172"/>
        <end position="181"/>
    </location>
</feature>
<dbReference type="Proteomes" id="UP000674318">
    <property type="component" value="Chromosome 28"/>
</dbReference>
<feature type="region of interest" description="Disordered" evidence="1">
    <location>
        <begin position="373"/>
        <end position="493"/>
    </location>
</feature>
<feature type="compositionally biased region" description="Polar residues" evidence="1">
    <location>
        <begin position="424"/>
        <end position="434"/>
    </location>
</feature>
<keyword evidence="3" id="KW-1185">Reference proteome</keyword>
<proteinExistence type="predicted"/>
<evidence type="ECO:0000313" key="2">
    <source>
        <dbReference type="EMBL" id="KAG5500564.1"/>
    </source>
</evidence>
<feature type="compositionally biased region" description="Low complexity" evidence="1">
    <location>
        <begin position="390"/>
        <end position="401"/>
    </location>
</feature>
<feature type="compositionally biased region" description="Polar residues" evidence="1">
    <location>
        <begin position="193"/>
        <end position="205"/>
    </location>
</feature>
<evidence type="ECO:0000313" key="3">
    <source>
        <dbReference type="Proteomes" id="UP000674318"/>
    </source>
</evidence>
<feature type="compositionally biased region" description="Basic residues" evidence="1">
    <location>
        <begin position="412"/>
        <end position="423"/>
    </location>
</feature>